<evidence type="ECO:0000313" key="1">
    <source>
        <dbReference type="EMBL" id="MCI81646.1"/>
    </source>
</evidence>
<dbReference type="Proteomes" id="UP000265520">
    <property type="component" value="Unassembled WGS sequence"/>
</dbReference>
<reference evidence="1 2" key="1">
    <citation type="journal article" date="2018" name="Front. Plant Sci.">
        <title>Red Clover (Trifolium pratense) and Zigzag Clover (T. medium) - A Picture of Genomic Similarities and Differences.</title>
        <authorList>
            <person name="Dluhosova J."/>
            <person name="Istvanek J."/>
            <person name="Nedelnik J."/>
            <person name="Repkova J."/>
        </authorList>
    </citation>
    <scope>NUCLEOTIDE SEQUENCE [LARGE SCALE GENOMIC DNA]</scope>
    <source>
        <strain evidence="2">cv. 10/8</strain>
        <tissue evidence="1">Leaf</tissue>
    </source>
</reference>
<comment type="caution">
    <text evidence="1">The sequence shown here is derived from an EMBL/GenBank/DDBJ whole genome shotgun (WGS) entry which is preliminary data.</text>
</comment>
<protein>
    <submittedName>
        <fullName evidence="1">Uncharacterized protein</fullName>
    </submittedName>
</protein>
<proteinExistence type="predicted"/>
<dbReference type="AlphaFoldDB" id="A0A392V058"/>
<keyword evidence="2" id="KW-1185">Reference proteome</keyword>
<sequence length="43" mass="4295">EKQHFHQYSVDCSSVVGTSSSPGAAELIVPGTADAGASCVPTC</sequence>
<feature type="non-terminal residue" evidence="1">
    <location>
        <position position="1"/>
    </location>
</feature>
<organism evidence="1 2">
    <name type="scientific">Trifolium medium</name>
    <dbReference type="NCBI Taxonomy" id="97028"/>
    <lineage>
        <taxon>Eukaryota</taxon>
        <taxon>Viridiplantae</taxon>
        <taxon>Streptophyta</taxon>
        <taxon>Embryophyta</taxon>
        <taxon>Tracheophyta</taxon>
        <taxon>Spermatophyta</taxon>
        <taxon>Magnoliopsida</taxon>
        <taxon>eudicotyledons</taxon>
        <taxon>Gunneridae</taxon>
        <taxon>Pentapetalae</taxon>
        <taxon>rosids</taxon>
        <taxon>fabids</taxon>
        <taxon>Fabales</taxon>
        <taxon>Fabaceae</taxon>
        <taxon>Papilionoideae</taxon>
        <taxon>50 kb inversion clade</taxon>
        <taxon>NPAAA clade</taxon>
        <taxon>Hologalegina</taxon>
        <taxon>IRL clade</taxon>
        <taxon>Trifolieae</taxon>
        <taxon>Trifolium</taxon>
    </lineage>
</organism>
<evidence type="ECO:0000313" key="2">
    <source>
        <dbReference type="Proteomes" id="UP000265520"/>
    </source>
</evidence>
<dbReference type="EMBL" id="LXQA011024068">
    <property type="protein sequence ID" value="MCI81646.1"/>
    <property type="molecule type" value="Genomic_DNA"/>
</dbReference>
<accession>A0A392V058</accession>
<name>A0A392V058_9FABA</name>